<gene>
    <name evidence="4" type="ORF">HDA45_003098</name>
</gene>
<dbReference type="Pfam" id="PF22322">
    <property type="entry name" value="DUF6973"/>
    <property type="match status" value="1"/>
</dbReference>
<feature type="coiled-coil region" evidence="1">
    <location>
        <begin position="90"/>
        <end position="127"/>
    </location>
</feature>
<comment type="caution">
    <text evidence="4">The sequence shown here is derived from an EMBL/GenBank/DDBJ whole genome shotgun (WGS) entry which is preliminary data.</text>
</comment>
<evidence type="ECO:0000259" key="3">
    <source>
        <dbReference type="Pfam" id="PF22322"/>
    </source>
</evidence>
<feature type="compositionally biased region" description="Polar residues" evidence="2">
    <location>
        <begin position="393"/>
        <end position="403"/>
    </location>
</feature>
<keyword evidence="5" id="KW-1185">Reference proteome</keyword>
<reference evidence="4 5" key="1">
    <citation type="submission" date="2020-08" db="EMBL/GenBank/DDBJ databases">
        <title>Sequencing the genomes of 1000 actinobacteria strains.</title>
        <authorList>
            <person name="Klenk H.-P."/>
        </authorList>
    </citation>
    <scope>NUCLEOTIDE SEQUENCE [LARGE SCALE GENOMIC DNA]</scope>
    <source>
        <strain evidence="4 5">DSM 45272</strain>
    </source>
</reference>
<organism evidence="4 5">
    <name type="scientific">Amycolatopsis umgeniensis</name>
    <dbReference type="NCBI Taxonomy" id="336628"/>
    <lineage>
        <taxon>Bacteria</taxon>
        <taxon>Bacillati</taxon>
        <taxon>Actinomycetota</taxon>
        <taxon>Actinomycetes</taxon>
        <taxon>Pseudonocardiales</taxon>
        <taxon>Pseudonocardiaceae</taxon>
        <taxon>Amycolatopsis</taxon>
    </lineage>
</organism>
<evidence type="ECO:0000313" key="4">
    <source>
        <dbReference type="EMBL" id="MBB5853011.1"/>
    </source>
</evidence>
<accession>A0A841B248</accession>
<evidence type="ECO:0000313" key="5">
    <source>
        <dbReference type="Proteomes" id="UP000580861"/>
    </source>
</evidence>
<keyword evidence="1" id="KW-0175">Coiled coil</keyword>
<sequence length="436" mass="47823">MGELDRRMGWEHGFLRGIADHRRVRVPGSRWRGRAGIRRRGWPLMVTWADVSQWKADGIGQIGDHLAAQNRQVLGLQDEIDGAKPAGWAGEAAEAAAENLRARCQELEDLAARLSAAVKIIDDTEQAVRDLVRSLETTEDFAAKNGFRIDNGKVIETENSTGFLSSVLLQVEVEAILARAGEIDTELNSVLKRILAGEIGDAGATTLAAAAAAGEDRIADEQRHRDLLAKYQVKTDGTTVWPSGLTGWIAEQAGFKKEKITEAEAKLLDDLQMRKGLLGLKEFADIRQDALHVAEGKFEGKGGTDGHADAFRHAYWNAMMTQRYGEEWARDFATAHERNPTSHHVPVAMDLHNNEVGRSIAKANPDASPEQLANLVEQAVKDGKMVVIDKNDTLVSSSESTPGETRETKNHPWPTDNPGRDDDHDPGQPSATPDQY</sequence>
<feature type="domain" description="DUF6973" evidence="3">
    <location>
        <begin position="282"/>
        <end position="384"/>
    </location>
</feature>
<dbReference type="AlphaFoldDB" id="A0A841B248"/>
<proteinExistence type="predicted"/>
<feature type="region of interest" description="Disordered" evidence="2">
    <location>
        <begin position="391"/>
        <end position="436"/>
    </location>
</feature>
<evidence type="ECO:0000256" key="2">
    <source>
        <dbReference type="SAM" id="MobiDB-lite"/>
    </source>
</evidence>
<dbReference type="InterPro" id="IPR054246">
    <property type="entry name" value="DUF6973"/>
</dbReference>
<dbReference type="Proteomes" id="UP000580861">
    <property type="component" value="Unassembled WGS sequence"/>
</dbReference>
<evidence type="ECO:0000256" key="1">
    <source>
        <dbReference type="SAM" id="Coils"/>
    </source>
</evidence>
<protein>
    <recommendedName>
        <fullName evidence="3">DUF6973 domain-containing protein</fullName>
    </recommendedName>
</protein>
<dbReference type="EMBL" id="JACHMX010000001">
    <property type="protein sequence ID" value="MBB5853011.1"/>
    <property type="molecule type" value="Genomic_DNA"/>
</dbReference>
<name>A0A841B248_9PSEU</name>